<keyword evidence="2" id="KW-1185">Reference proteome</keyword>
<name>A0ABT5D759_9BACT</name>
<gene>
    <name evidence="1" type="ORF">POL68_13605</name>
</gene>
<protein>
    <submittedName>
        <fullName evidence="1">Uncharacterized protein</fullName>
    </submittedName>
</protein>
<proteinExistence type="predicted"/>
<dbReference type="EMBL" id="JAQNDM010000002">
    <property type="protein sequence ID" value="MDC0709500.1"/>
    <property type="molecule type" value="Genomic_DNA"/>
</dbReference>
<dbReference type="RefSeq" id="WP_272138118.1">
    <property type="nucleotide sequence ID" value="NZ_JAQNDM010000002.1"/>
</dbReference>
<organism evidence="1 2">
    <name type="scientific">Stigmatella ashevillensis</name>
    <dbReference type="NCBI Taxonomy" id="2995309"/>
    <lineage>
        <taxon>Bacteria</taxon>
        <taxon>Pseudomonadati</taxon>
        <taxon>Myxococcota</taxon>
        <taxon>Myxococcia</taxon>
        <taxon>Myxococcales</taxon>
        <taxon>Cystobacterineae</taxon>
        <taxon>Archangiaceae</taxon>
        <taxon>Stigmatella</taxon>
    </lineage>
</organism>
<dbReference type="Proteomes" id="UP001221838">
    <property type="component" value="Unassembled WGS sequence"/>
</dbReference>
<sequence length="100" mass="11085">MGILKFLVWTACAVGLGIFLAKGQIDGRTPLDHMDRAWKQTTHPSQMDRMKNGVERVKGGLEDALEDAQDAVGKKTPSAPRERITAEDREAVNRIIAQKK</sequence>
<evidence type="ECO:0000313" key="2">
    <source>
        <dbReference type="Proteomes" id="UP001221838"/>
    </source>
</evidence>
<evidence type="ECO:0000313" key="1">
    <source>
        <dbReference type="EMBL" id="MDC0709500.1"/>
    </source>
</evidence>
<reference evidence="1 2" key="1">
    <citation type="submission" date="2022-11" db="EMBL/GenBank/DDBJ databases">
        <title>Minimal conservation of predation-associated metabolite biosynthetic gene clusters underscores biosynthetic potential of Myxococcota including descriptions for ten novel species: Archangium lansinium sp. nov., Myxococcus landrumus sp. nov., Nannocystis bai.</title>
        <authorList>
            <person name="Ahearne A."/>
            <person name="Stevens C."/>
            <person name="Dowd S."/>
        </authorList>
    </citation>
    <scope>NUCLEOTIDE SEQUENCE [LARGE SCALE GENOMIC DNA]</scope>
    <source>
        <strain evidence="1 2">NCWAL01</strain>
    </source>
</reference>
<accession>A0ABT5D759</accession>
<comment type="caution">
    <text evidence="1">The sequence shown here is derived from an EMBL/GenBank/DDBJ whole genome shotgun (WGS) entry which is preliminary data.</text>
</comment>